<protein>
    <submittedName>
        <fullName evidence="2">Uncharacterized protein</fullName>
    </submittedName>
</protein>
<evidence type="ECO:0000256" key="1">
    <source>
        <dbReference type="SAM" id="Phobius"/>
    </source>
</evidence>
<name>A0A1X9N9W1_9GAMM</name>
<keyword evidence="1" id="KW-0472">Membrane</keyword>
<gene>
    <name evidence="2" type="ORF">BST96_03275</name>
</gene>
<organism evidence="2 3">
    <name type="scientific">Oceanicoccus sagamiensis</name>
    <dbReference type="NCBI Taxonomy" id="716816"/>
    <lineage>
        <taxon>Bacteria</taxon>
        <taxon>Pseudomonadati</taxon>
        <taxon>Pseudomonadota</taxon>
        <taxon>Gammaproteobacteria</taxon>
        <taxon>Cellvibrionales</taxon>
        <taxon>Spongiibacteraceae</taxon>
        <taxon>Oceanicoccus</taxon>
    </lineage>
</organism>
<keyword evidence="1" id="KW-0812">Transmembrane</keyword>
<evidence type="ECO:0000313" key="3">
    <source>
        <dbReference type="Proteomes" id="UP000193450"/>
    </source>
</evidence>
<reference evidence="2 3" key="1">
    <citation type="submission" date="2016-11" db="EMBL/GenBank/DDBJ databases">
        <title>Trade-off between light-utilization and light-protection in marine flavobacteria.</title>
        <authorList>
            <person name="Kumagai Y."/>
        </authorList>
    </citation>
    <scope>NUCLEOTIDE SEQUENCE [LARGE SCALE GENOMIC DNA]</scope>
    <source>
        <strain evidence="2 3">NBRC 107125</strain>
    </source>
</reference>
<keyword evidence="3" id="KW-1185">Reference proteome</keyword>
<dbReference type="RefSeq" id="WP_085757318.1">
    <property type="nucleotide sequence ID" value="NZ_CP019343.1"/>
</dbReference>
<dbReference type="STRING" id="716816.BST96_03275"/>
<dbReference type="AlphaFoldDB" id="A0A1X9N9W1"/>
<accession>A0A1X9N9W1</accession>
<feature type="transmembrane region" description="Helical" evidence="1">
    <location>
        <begin position="213"/>
        <end position="232"/>
    </location>
</feature>
<proteinExistence type="predicted"/>
<dbReference type="Proteomes" id="UP000193450">
    <property type="component" value="Chromosome"/>
</dbReference>
<keyword evidence="1" id="KW-1133">Transmembrane helix</keyword>
<evidence type="ECO:0000313" key="2">
    <source>
        <dbReference type="EMBL" id="ARN73212.1"/>
    </source>
</evidence>
<dbReference type="EMBL" id="CP019343">
    <property type="protein sequence ID" value="ARN73212.1"/>
    <property type="molecule type" value="Genomic_DNA"/>
</dbReference>
<dbReference type="KEGG" id="osg:BST96_03275"/>
<sequence>MRKISEITVIKQAFVRPLLCFFLVLTPGVIADDDSISTKKWSPGTSPSLDQLFVTLFLDSSLALDLYGPEKSATGRRVALLTYTNFYTPKKNATVTNRKGSDYTVVPVDYLLPPVSKAAQLKTGSLLSEAPPSFLVDETFDFNIAGRRHTTPAVDTTLMGFLGNGSGDLERPLDAYRGASVVSLFRASMGAMGRFGSSGSPQNELITKEYRELPLAGGAFNYAMALGFMIMLRNKRCNRRFLGCQTDTPDTV</sequence>